<name>A0A7W8HG46_9BURK</name>
<organism evidence="1 2">
    <name type="scientific">Quisquiliibacterium transsilvanicum</name>
    <dbReference type="NCBI Taxonomy" id="1549638"/>
    <lineage>
        <taxon>Bacteria</taxon>
        <taxon>Pseudomonadati</taxon>
        <taxon>Pseudomonadota</taxon>
        <taxon>Betaproteobacteria</taxon>
        <taxon>Burkholderiales</taxon>
        <taxon>Burkholderiaceae</taxon>
        <taxon>Quisquiliibacterium</taxon>
    </lineage>
</organism>
<evidence type="ECO:0000313" key="1">
    <source>
        <dbReference type="EMBL" id="MBB5271370.1"/>
    </source>
</evidence>
<dbReference type="AlphaFoldDB" id="A0A7W8HG46"/>
<dbReference type="RefSeq" id="WP_183965685.1">
    <property type="nucleotide sequence ID" value="NZ_BAABEW010000001.1"/>
</dbReference>
<sequence>MQANELREHADMLLSAIPLVPPSHRGSLTAAADYLRACADALDAEPVAWVRFRSDGGYEGPLMDSDKNMSGARRLSGVWTKLYPVATPALRLPEPMTEAAVFDAMDRHKFSAYDLARAIEAETMRRAKECNAAPTPPVQQDDEALEVLKLAFDALTCGDTGDDLEDSHRCGKCDEYVDRNAPVRQRIRALIAKRGEK</sequence>
<dbReference type="Proteomes" id="UP000532440">
    <property type="component" value="Unassembled WGS sequence"/>
</dbReference>
<comment type="caution">
    <text evidence="1">The sequence shown here is derived from an EMBL/GenBank/DDBJ whole genome shotgun (WGS) entry which is preliminary data.</text>
</comment>
<dbReference type="EMBL" id="JACHGB010000003">
    <property type="protein sequence ID" value="MBB5271370.1"/>
    <property type="molecule type" value="Genomic_DNA"/>
</dbReference>
<evidence type="ECO:0000313" key="2">
    <source>
        <dbReference type="Proteomes" id="UP000532440"/>
    </source>
</evidence>
<reference evidence="1 2" key="1">
    <citation type="submission" date="2020-08" db="EMBL/GenBank/DDBJ databases">
        <title>Genomic Encyclopedia of Type Strains, Phase IV (KMG-IV): sequencing the most valuable type-strain genomes for metagenomic binning, comparative biology and taxonomic classification.</title>
        <authorList>
            <person name="Goeker M."/>
        </authorList>
    </citation>
    <scope>NUCLEOTIDE SEQUENCE [LARGE SCALE GENOMIC DNA]</scope>
    <source>
        <strain evidence="1 2">DSM 29781</strain>
    </source>
</reference>
<keyword evidence="2" id="KW-1185">Reference proteome</keyword>
<gene>
    <name evidence="1" type="ORF">HNQ70_001380</name>
</gene>
<protein>
    <submittedName>
        <fullName evidence="1">Uncharacterized protein</fullName>
    </submittedName>
</protein>
<proteinExistence type="predicted"/>
<accession>A0A7W8HG46</accession>